<accession>A0AAW7M825</accession>
<dbReference type="CDD" id="cd04332">
    <property type="entry name" value="YbaK_like"/>
    <property type="match status" value="1"/>
</dbReference>
<dbReference type="Pfam" id="PF04073">
    <property type="entry name" value="tRNA_edit"/>
    <property type="match status" value="1"/>
</dbReference>
<evidence type="ECO:0000313" key="3">
    <source>
        <dbReference type="Proteomes" id="UP001172737"/>
    </source>
</evidence>
<dbReference type="PANTHER" id="PTHR30411">
    <property type="entry name" value="CYTOPLASMIC PROTEIN"/>
    <property type="match status" value="1"/>
</dbReference>
<proteinExistence type="predicted"/>
<comment type="caution">
    <text evidence="2">The sequence shown here is derived from an EMBL/GenBank/DDBJ whole genome shotgun (WGS) entry which is preliminary data.</text>
</comment>
<dbReference type="AlphaFoldDB" id="A0AAW7M825"/>
<reference evidence="2" key="1">
    <citation type="submission" date="2023-06" db="EMBL/GenBank/DDBJ databases">
        <title>Sysu t00039.</title>
        <authorList>
            <person name="Gao L."/>
            <person name="Fang B.-Z."/>
            <person name="Li W.-J."/>
        </authorList>
    </citation>
    <scope>NUCLEOTIDE SEQUENCE</scope>
    <source>
        <strain evidence="2">SYSU T00039</strain>
    </source>
</reference>
<dbReference type="PANTHER" id="PTHR30411:SF1">
    <property type="entry name" value="CYTOPLASMIC PROTEIN"/>
    <property type="match status" value="1"/>
</dbReference>
<protein>
    <submittedName>
        <fullName evidence="2">YbaK/EbsC family protein</fullName>
    </submittedName>
</protein>
<name>A0AAW7M825_9MICO</name>
<gene>
    <name evidence="2" type="ORF">QQX10_04565</name>
</gene>
<dbReference type="InterPro" id="IPR036754">
    <property type="entry name" value="YbaK/aa-tRNA-synt-asso_dom_sf"/>
</dbReference>
<evidence type="ECO:0000313" key="2">
    <source>
        <dbReference type="EMBL" id="MDN4487440.1"/>
    </source>
</evidence>
<dbReference type="EMBL" id="JAUHPX010000002">
    <property type="protein sequence ID" value="MDN4487440.1"/>
    <property type="molecule type" value="Genomic_DNA"/>
</dbReference>
<dbReference type="RefSeq" id="WP_301118500.1">
    <property type="nucleotide sequence ID" value="NZ_JAUHPX010000002.1"/>
</dbReference>
<dbReference type="Proteomes" id="UP001172737">
    <property type="component" value="Unassembled WGS sequence"/>
</dbReference>
<dbReference type="Gene3D" id="3.90.960.10">
    <property type="entry name" value="YbaK/aminoacyl-tRNA synthetase-associated domain"/>
    <property type="match status" value="1"/>
</dbReference>
<keyword evidence="3" id="KW-1185">Reference proteome</keyword>
<feature type="domain" description="YbaK/aminoacyl-tRNA synthetase-associated" evidence="1">
    <location>
        <begin position="25"/>
        <end position="151"/>
    </location>
</feature>
<organism evidence="2 3">
    <name type="scientific">Demequina lignilytica</name>
    <dbReference type="NCBI Taxonomy" id="3051663"/>
    <lineage>
        <taxon>Bacteria</taxon>
        <taxon>Bacillati</taxon>
        <taxon>Actinomycetota</taxon>
        <taxon>Actinomycetes</taxon>
        <taxon>Micrococcales</taxon>
        <taxon>Demequinaceae</taxon>
        <taxon>Demequina</taxon>
    </lineage>
</organism>
<dbReference type="GO" id="GO:0002161">
    <property type="term" value="F:aminoacyl-tRNA deacylase activity"/>
    <property type="evidence" value="ECO:0007669"/>
    <property type="project" value="InterPro"/>
</dbReference>
<dbReference type="SUPFAM" id="SSF55826">
    <property type="entry name" value="YbaK/ProRS associated domain"/>
    <property type="match status" value="1"/>
</dbReference>
<sequence>MTDAPDTPATRALAASGIDHDVTVHGPVRSLEEAAAARGLEPWQILKTLVVRRGDGDFLMVLVPGDREISWPKLRELLGVSRLSMPDKDVARDVTGYERGTITPFGAEPDPATGRPWPVIADALVVDRPGPVSIGGGAHGVAATVEPAALVATLEATVADVTEPITPRTT</sequence>
<evidence type="ECO:0000259" key="1">
    <source>
        <dbReference type="Pfam" id="PF04073"/>
    </source>
</evidence>
<dbReference type="InterPro" id="IPR007214">
    <property type="entry name" value="YbaK/aa-tRNA-synth-assoc-dom"/>
</dbReference>